<dbReference type="InterPro" id="IPR008984">
    <property type="entry name" value="SMAD_FHA_dom_sf"/>
</dbReference>
<dbReference type="SUPFAM" id="SSF49879">
    <property type="entry name" value="SMAD/FHA domain"/>
    <property type="match status" value="1"/>
</dbReference>
<dbReference type="AlphaFoldDB" id="A0A2H9THJ7"/>
<dbReference type="Proteomes" id="UP000240830">
    <property type="component" value="Unassembled WGS sequence"/>
</dbReference>
<dbReference type="EMBL" id="MTSL01000182">
    <property type="protein sequence ID" value="PJF17252.1"/>
    <property type="molecule type" value="Genomic_DNA"/>
</dbReference>
<protein>
    <recommendedName>
        <fullName evidence="1">FHA domain-containing protein</fullName>
    </recommendedName>
</protein>
<feature type="domain" description="FHA" evidence="1">
    <location>
        <begin position="69"/>
        <end position="104"/>
    </location>
</feature>
<sequence length="229" mass="24562">MLSGQSLEVPSVFRTSHLSIREPSGPSKITLKVISGKEEYAERIMALPANIGRAVDWRVRPSPRNGLFVVVEDLGSINGTFVNGVSVKSGEPWPLADGDLLQFGSEDEDANSTLKPMASLALRIEDDPFGSEPLIPQTGSSDALCHKIGNISRSLASLGVSLRTTVPLRGQSSQAGMLQVLDSIESLVQELVQDGGRVNPIEAREYATIHQKPNLAAAIKIIVTHAKVF</sequence>
<evidence type="ECO:0000313" key="3">
    <source>
        <dbReference type="Proteomes" id="UP000240830"/>
    </source>
</evidence>
<reference evidence="2 3" key="1">
    <citation type="submission" date="2016-10" db="EMBL/GenBank/DDBJ databases">
        <title>The genome of Paramicrosporidium saccamoebae is the missing link in understanding Cryptomycota and Microsporidia evolution.</title>
        <authorList>
            <person name="Quandt C.A."/>
            <person name="Beaudet D."/>
            <person name="Corsaro D."/>
            <person name="Michel R."/>
            <person name="Corradi N."/>
            <person name="James T."/>
        </authorList>
    </citation>
    <scope>NUCLEOTIDE SEQUENCE [LARGE SCALE GENOMIC DNA]</scope>
    <source>
        <strain evidence="2 3">KSL3</strain>
    </source>
</reference>
<name>A0A2H9THJ7_9FUNG</name>
<accession>A0A2H9THJ7</accession>
<evidence type="ECO:0000313" key="2">
    <source>
        <dbReference type="EMBL" id="PJF17252.1"/>
    </source>
</evidence>
<dbReference type="Pfam" id="PF00498">
    <property type="entry name" value="FHA"/>
    <property type="match status" value="1"/>
</dbReference>
<dbReference type="InterPro" id="IPR000253">
    <property type="entry name" value="FHA_dom"/>
</dbReference>
<evidence type="ECO:0000259" key="1">
    <source>
        <dbReference type="Pfam" id="PF00498"/>
    </source>
</evidence>
<organism evidence="2 3">
    <name type="scientific">Paramicrosporidium saccamoebae</name>
    <dbReference type="NCBI Taxonomy" id="1246581"/>
    <lineage>
        <taxon>Eukaryota</taxon>
        <taxon>Fungi</taxon>
        <taxon>Fungi incertae sedis</taxon>
        <taxon>Cryptomycota</taxon>
        <taxon>Cryptomycota incertae sedis</taxon>
        <taxon>Paramicrosporidium</taxon>
    </lineage>
</organism>
<comment type="caution">
    <text evidence="2">The sequence shown here is derived from an EMBL/GenBank/DDBJ whole genome shotgun (WGS) entry which is preliminary data.</text>
</comment>
<dbReference type="Gene3D" id="2.60.200.20">
    <property type="match status" value="1"/>
</dbReference>
<gene>
    <name evidence="2" type="ORF">PSACC_02933</name>
</gene>
<keyword evidence="3" id="KW-1185">Reference proteome</keyword>
<proteinExistence type="predicted"/>
<dbReference type="OrthoDB" id="687730at2759"/>